<dbReference type="GO" id="GO:0016281">
    <property type="term" value="C:eukaryotic translation initiation factor 4F complex"/>
    <property type="evidence" value="ECO:0007669"/>
    <property type="project" value="TreeGrafter"/>
</dbReference>
<dbReference type="STRING" id="33114.A0A2G2WAV9"/>
<protein>
    <recommendedName>
        <fullName evidence="1">MIF4G domain-containing protein</fullName>
    </recommendedName>
</protein>
<reference evidence="3" key="2">
    <citation type="journal article" date="2017" name="J. Anim. Genet.">
        <title>Multiple reference genome sequences of hot pepper reveal the massive evolution of plant disease resistance genes by retroduplication.</title>
        <authorList>
            <person name="Kim S."/>
            <person name="Park J."/>
            <person name="Yeom S.-I."/>
            <person name="Kim Y.-M."/>
            <person name="Seo E."/>
            <person name="Kim K.-T."/>
            <person name="Kim M.-S."/>
            <person name="Lee J.M."/>
            <person name="Cheong K."/>
            <person name="Shin H.-S."/>
            <person name="Kim S.-B."/>
            <person name="Han K."/>
            <person name="Lee J."/>
            <person name="Park M."/>
            <person name="Lee H.-A."/>
            <person name="Lee H.-Y."/>
            <person name="Lee Y."/>
            <person name="Oh S."/>
            <person name="Lee J.H."/>
            <person name="Choi E."/>
            <person name="Choi E."/>
            <person name="Lee S.E."/>
            <person name="Jeon J."/>
            <person name="Kim H."/>
            <person name="Choi G."/>
            <person name="Song H."/>
            <person name="Lee J."/>
            <person name="Lee S.-C."/>
            <person name="Kwon J.-K."/>
            <person name="Lee H.-Y."/>
            <person name="Koo N."/>
            <person name="Hong Y."/>
            <person name="Kim R.W."/>
            <person name="Kang W.-H."/>
            <person name="Huh J.H."/>
            <person name="Kang B.-C."/>
            <person name="Yang T.-J."/>
            <person name="Lee Y.-H."/>
            <person name="Bennetzen J.L."/>
            <person name="Choi D."/>
        </authorList>
    </citation>
    <scope>NUCLEOTIDE SEQUENCE [LARGE SCALE GENOMIC DNA]</scope>
    <source>
        <strain evidence="3">cv. PBC81</strain>
    </source>
</reference>
<comment type="caution">
    <text evidence="2">The sequence shown here is derived from an EMBL/GenBank/DDBJ whole genome shotgun (WGS) entry which is preliminary data.</text>
</comment>
<evidence type="ECO:0000259" key="1">
    <source>
        <dbReference type="Pfam" id="PF02854"/>
    </source>
</evidence>
<dbReference type="Proteomes" id="UP000224567">
    <property type="component" value="Unassembled WGS sequence"/>
</dbReference>
<keyword evidence="3" id="KW-1185">Reference proteome</keyword>
<dbReference type="EMBL" id="MLFT02000007">
    <property type="protein sequence ID" value="PHT42385.1"/>
    <property type="molecule type" value="Genomic_DNA"/>
</dbReference>
<proteinExistence type="predicted"/>
<organism evidence="2 3">
    <name type="scientific">Capsicum baccatum</name>
    <name type="common">Peruvian pepper</name>
    <dbReference type="NCBI Taxonomy" id="33114"/>
    <lineage>
        <taxon>Eukaryota</taxon>
        <taxon>Viridiplantae</taxon>
        <taxon>Streptophyta</taxon>
        <taxon>Embryophyta</taxon>
        <taxon>Tracheophyta</taxon>
        <taxon>Spermatophyta</taxon>
        <taxon>Magnoliopsida</taxon>
        <taxon>eudicotyledons</taxon>
        <taxon>Gunneridae</taxon>
        <taxon>Pentapetalae</taxon>
        <taxon>asterids</taxon>
        <taxon>lamiids</taxon>
        <taxon>Solanales</taxon>
        <taxon>Solanaceae</taxon>
        <taxon>Solanoideae</taxon>
        <taxon>Capsiceae</taxon>
        <taxon>Capsicum</taxon>
    </lineage>
</organism>
<dbReference type="GO" id="GO:0003743">
    <property type="term" value="F:translation initiation factor activity"/>
    <property type="evidence" value="ECO:0007669"/>
    <property type="project" value="TreeGrafter"/>
</dbReference>
<gene>
    <name evidence="2" type="ORF">CQW23_16410</name>
</gene>
<dbReference type="AlphaFoldDB" id="A0A2G2WAV9"/>
<dbReference type="PANTHER" id="PTHR23253">
    <property type="entry name" value="EUKARYOTIC TRANSLATION INITIATION FACTOR 4 GAMMA"/>
    <property type="match status" value="1"/>
</dbReference>
<name>A0A2G2WAV9_CAPBA</name>
<dbReference type="SUPFAM" id="SSF48371">
    <property type="entry name" value="ARM repeat"/>
    <property type="match status" value="1"/>
</dbReference>
<reference evidence="2 3" key="1">
    <citation type="journal article" date="2017" name="Genome Biol.">
        <title>New reference genome sequences of hot pepper reveal the massive evolution of plant disease-resistance genes by retroduplication.</title>
        <authorList>
            <person name="Kim S."/>
            <person name="Park J."/>
            <person name="Yeom S.I."/>
            <person name="Kim Y.M."/>
            <person name="Seo E."/>
            <person name="Kim K.T."/>
            <person name="Kim M.S."/>
            <person name="Lee J.M."/>
            <person name="Cheong K."/>
            <person name="Shin H.S."/>
            <person name="Kim S.B."/>
            <person name="Han K."/>
            <person name="Lee J."/>
            <person name="Park M."/>
            <person name="Lee H.A."/>
            <person name="Lee H.Y."/>
            <person name="Lee Y."/>
            <person name="Oh S."/>
            <person name="Lee J.H."/>
            <person name="Choi E."/>
            <person name="Choi E."/>
            <person name="Lee S.E."/>
            <person name="Jeon J."/>
            <person name="Kim H."/>
            <person name="Choi G."/>
            <person name="Song H."/>
            <person name="Lee J."/>
            <person name="Lee S.C."/>
            <person name="Kwon J.K."/>
            <person name="Lee H.Y."/>
            <person name="Koo N."/>
            <person name="Hong Y."/>
            <person name="Kim R.W."/>
            <person name="Kang W.H."/>
            <person name="Huh J.H."/>
            <person name="Kang B.C."/>
            <person name="Yang T.J."/>
            <person name="Lee Y.H."/>
            <person name="Bennetzen J.L."/>
            <person name="Choi D."/>
        </authorList>
    </citation>
    <scope>NUCLEOTIDE SEQUENCE [LARGE SCALE GENOMIC DNA]</scope>
    <source>
        <strain evidence="3">cv. PBC81</strain>
    </source>
</reference>
<dbReference type="InterPro" id="IPR016024">
    <property type="entry name" value="ARM-type_fold"/>
</dbReference>
<evidence type="ECO:0000313" key="2">
    <source>
        <dbReference type="EMBL" id="PHT42385.1"/>
    </source>
</evidence>
<dbReference type="Gene3D" id="1.25.40.180">
    <property type="match status" value="1"/>
</dbReference>
<dbReference type="Pfam" id="PF02854">
    <property type="entry name" value="MIF4G"/>
    <property type="match status" value="1"/>
</dbReference>
<dbReference type="OrthoDB" id="514777at2759"/>
<accession>A0A2G2WAV9</accession>
<dbReference type="InterPro" id="IPR003890">
    <property type="entry name" value="MIF4G-like_typ-3"/>
</dbReference>
<dbReference type="PANTHER" id="PTHR23253:SF58">
    <property type="entry name" value="EUKARYOTIC TRANSLATION INITIATION FACTOR-LIKE"/>
    <property type="match status" value="1"/>
</dbReference>
<evidence type="ECO:0000313" key="3">
    <source>
        <dbReference type="Proteomes" id="UP000224567"/>
    </source>
</evidence>
<sequence length="430" mass="48942">MLPPLGRSFQKCTTFRVAIIYDHIVKIKQEVGAELYGEDANITGEARLEGRERIRYARGQLLQLKGDILKLKQEVEAELFGEHPNQDHADTGSEASCFGSRDRVSYTRDQLLQLREVVNISDHILKIKQDVESELFGEDASRGHAETDIGGSRVEGCKSFRYTLDQMLQLREVANISEDVLRIKEVAPLLFREDANVPARSQACCFQLQFPTTQQQYTLWDLDQGTISKFLMSEFLTLFVNQEAFIPTLIKPKRQRARRGNRSGKNHVLKTAKGILNKLTPENFDLLKGQLLDVGITRADILKGVISLIFDKAALEPTFCPMYAQLCSYLNEKLPPVPSTDEPGGEEITFEHVLLNTCDEAYEVLEKLREEFMQMTAPEQESERKDKKKLILSRALGNKMLMEEFIVQVNCVRACLLVWSYCSMISSIMH</sequence>
<feature type="domain" description="MIF4G" evidence="1">
    <location>
        <begin position="270"/>
        <end position="382"/>
    </location>
</feature>
<dbReference type="GO" id="GO:0003729">
    <property type="term" value="F:mRNA binding"/>
    <property type="evidence" value="ECO:0007669"/>
    <property type="project" value="TreeGrafter"/>
</dbReference>